<dbReference type="GO" id="GO:0005634">
    <property type="term" value="C:nucleus"/>
    <property type="evidence" value="ECO:0007669"/>
    <property type="project" value="TreeGrafter"/>
</dbReference>
<dbReference type="PROSITE" id="PS51192">
    <property type="entry name" value="HELICASE_ATP_BIND_1"/>
    <property type="match status" value="1"/>
</dbReference>
<keyword evidence="3" id="KW-0067">ATP-binding</keyword>
<organism evidence="6 7">
    <name type="scientific">Fusarium solani</name>
    <name type="common">Filamentous fungus</name>
    <dbReference type="NCBI Taxonomy" id="169388"/>
    <lineage>
        <taxon>Eukaryota</taxon>
        <taxon>Fungi</taxon>
        <taxon>Dikarya</taxon>
        <taxon>Ascomycota</taxon>
        <taxon>Pezizomycotina</taxon>
        <taxon>Sordariomycetes</taxon>
        <taxon>Hypocreomycetidae</taxon>
        <taxon>Hypocreales</taxon>
        <taxon>Nectriaceae</taxon>
        <taxon>Fusarium</taxon>
        <taxon>Fusarium solani species complex</taxon>
    </lineage>
</organism>
<dbReference type="GO" id="GO:0006281">
    <property type="term" value="P:DNA repair"/>
    <property type="evidence" value="ECO:0007669"/>
    <property type="project" value="TreeGrafter"/>
</dbReference>
<dbReference type="SMART" id="SM00487">
    <property type="entry name" value="DEXDc"/>
    <property type="match status" value="1"/>
</dbReference>
<keyword evidence="1" id="KW-0547">Nucleotide-binding</keyword>
<dbReference type="OrthoDB" id="448448at2759"/>
<evidence type="ECO:0000256" key="2">
    <source>
        <dbReference type="ARBA" id="ARBA00022801"/>
    </source>
</evidence>
<name>A0A9P9KU61_FUSSL</name>
<gene>
    <name evidence="6" type="ORF">B0J15DRAFT_578583</name>
</gene>
<evidence type="ECO:0000313" key="6">
    <source>
        <dbReference type="EMBL" id="KAH7268445.1"/>
    </source>
</evidence>
<dbReference type="PROSITE" id="PS51194">
    <property type="entry name" value="HELICASE_CTER"/>
    <property type="match status" value="1"/>
</dbReference>
<dbReference type="CDD" id="cd18008">
    <property type="entry name" value="DEXDc_SHPRH-like"/>
    <property type="match status" value="1"/>
</dbReference>
<dbReference type="InterPro" id="IPR000330">
    <property type="entry name" value="SNF2_N"/>
</dbReference>
<dbReference type="InterPro" id="IPR027417">
    <property type="entry name" value="P-loop_NTPase"/>
</dbReference>
<evidence type="ECO:0000259" key="4">
    <source>
        <dbReference type="PROSITE" id="PS51192"/>
    </source>
</evidence>
<dbReference type="GO" id="GO:0008094">
    <property type="term" value="F:ATP-dependent activity, acting on DNA"/>
    <property type="evidence" value="ECO:0007669"/>
    <property type="project" value="TreeGrafter"/>
</dbReference>
<protein>
    <submittedName>
        <fullName evidence="6">SNF2 family N-terminal domain-containing protein</fullName>
    </submittedName>
</protein>
<dbReference type="InterPro" id="IPR001650">
    <property type="entry name" value="Helicase_C-like"/>
</dbReference>
<proteinExistence type="predicted"/>
<dbReference type="InterPro" id="IPR049730">
    <property type="entry name" value="SNF2/RAD54-like_C"/>
</dbReference>
<evidence type="ECO:0000256" key="3">
    <source>
        <dbReference type="ARBA" id="ARBA00022840"/>
    </source>
</evidence>
<dbReference type="Gene3D" id="3.40.50.300">
    <property type="entry name" value="P-loop containing nucleotide triphosphate hydrolases"/>
    <property type="match status" value="1"/>
</dbReference>
<dbReference type="Pfam" id="PF00176">
    <property type="entry name" value="SNF2-rel_dom"/>
    <property type="match status" value="1"/>
</dbReference>
<dbReference type="InterPro" id="IPR050628">
    <property type="entry name" value="SNF2_RAD54_helicase_TF"/>
</dbReference>
<dbReference type="AlphaFoldDB" id="A0A9P9KU61"/>
<dbReference type="Proteomes" id="UP000736672">
    <property type="component" value="Unassembled WGS sequence"/>
</dbReference>
<evidence type="ECO:0000313" key="7">
    <source>
        <dbReference type="Proteomes" id="UP000736672"/>
    </source>
</evidence>
<dbReference type="InterPro" id="IPR014001">
    <property type="entry name" value="Helicase_ATP-bd"/>
</dbReference>
<dbReference type="SMART" id="SM00490">
    <property type="entry name" value="HELICc"/>
    <property type="match status" value="1"/>
</dbReference>
<dbReference type="GO" id="GO:0005524">
    <property type="term" value="F:ATP binding"/>
    <property type="evidence" value="ECO:0007669"/>
    <property type="project" value="UniProtKB-KW"/>
</dbReference>
<dbReference type="Pfam" id="PF00271">
    <property type="entry name" value="Helicase_C"/>
    <property type="match status" value="1"/>
</dbReference>
<sequence>MAPWTPNQTSPWTRFCMFPVEVNEDGCFLSTDDGLDTEQQHVLDCRTCSILCFVANKFKRVSFVAVIAIEALDAKRGKPNRKPSPIGVTVNVYGSRRLINKVGRAMKNVDVVLQHPVFLDSETRYMNPHYSYPERKKTDLRHLIGPLYKAFKPAVSQAIGDALDSANDWGDGVTSTVCDRNDLESVLDSLLIDTRLKDHQISGIEFILTRENSSFVSETHARLLSSIHYSLLSRRTVPGCGGILADVMGLGKTLTMLGAIVYSRHLNDRLNTSSNSMAELQDSTLIVLPSRQVLDVWNNEIERRFRPQTLRTAIFHGNRRAKEGQLLLESDVVLTTYHTLENDSSRAKILQSVKWTRVVLDEAHQIRNPSTKFFKAVAALESEARWCLTGTPIQNSLDDLRSLLKFLRFEPFCQPRVLEEHIVRPMRKDPEPGSSTARNLRVLLKASCLRRTQALLQLPTVTAREVLVTPTVAEKARFTQILEQCRADFDLMAGKETCRKKPNVLFSAVMKLRQVCNHGISLIDGGNPRLLDRLAVPGKARNRSRSPTADPTCEFCNVKAEEDGFPLGDLDCCPLCDRVLLERNNASTPGTLSPCPSSPFHSGEASPNRMDSPNFGSDTLTHSLFNHELAGQSSKLTAVVDNIKASCLTADSKSVVFTSWRMTLDMLANMLSSSGIGFVQVDGRNPVMDRTALFSKFCEAPEVRVLLISINTGAVGLTLTRANVVHVVEPQWNPAIEEQAIARVVRMGQTRPVTVFKYIMTESVEQGVVKLQQRKTRIIKLSMQDRDESDADFTLDTFKFALDPNEWK</sequence>
<dbReference type="InterPro" id="IPR038718">
    <property type="entry name" value="SNF2-like_sf"/>
</dbReference>
<dbReference type="CDD" id="cd18793">
    <property type="entry name" value="SF2_C_SNF"/>
    <property type="match status" value="1"/>
</dbReference>
<dbReference type="SUPFAM" id="SSF52540">
    <property type="entry name" value="P-loop containing nucleoside triphosphate hydrolases"/>
    <property type="match status" value="2"/>
</dbReference>
<comment type="caution">
    <text evidence="6">The sequence shown here is derived from an EMBL/GenBank/DDBJ whole genome shotgun (WGS) entry which is preliminary data.</text>
</comment>
<feature type="domain" description="Helicase C-terminal" evidence="5">
    <location>
        <begin position="635"/>
        <end position="794"/>
    </location>
</feature>
<dbReference type="GO" id="GO:0016787">
    <property type="term" value="F:hydrolase activity"/>
    <property type="evidence" value="ECO:0007669"/>
    <property type="project" value="UniProtKB-KW"/>
</dbReference>
<feature type="domain" description="Helicase ATP-binding" evidence="4">
    <location>
        <begin position="233"/>
        <end position="410"/>
    </location>
</feature>
<evidence type="ECO:0000259" key="5">
    <source>
        <dbReference type="PROSITE" id="PS51194"/>
    </source>
</evidence>
<evidence type="ECO:0000256" key="1">
    <source>
        <dbReference type="ARBA" id="ARBA00022741"/>
    </source>
</evidence>
<keyword evidence="2" id="KW-0378">Hydrolase</keyword>
<dbReference type="EMBL" id="JAGTJS010000005">
    <property type="protein sequence ID" value="KAH7268445.1"/>
    <property type="molecule type" value="Genomic_DNA"/>
</dbReference>
<accession>A0A9P9KU61</accession>
<dbReference type="PANTHER" id="PTHR45626:SF52">
    <property type="entry name" value="SINGLE-STRANDED DNA-DEPENDENT ATPASE (EUROFUNG)"/>
    <property type="match status" value="1"/>
</dbReference>
<keyword evidence="7" id="KW-1185">Reference proteome</keyword>
<dbReference type="PANTHER" id="PTHR45626">
    <property type="entry name" value="TRANSCRIPTION TERMINATION FACTOR 2-RELATED"/>
    <property type="match status" value="1"/>
</dbReference>
<reference evidence="6" key="1">
    <citation type="journal article" date="2021" name="Nat. Commun.">
        <title>Genetic determinants of endophytism in the Arabidopsis root mycobiome.</title>
        <authorList>
            <person name="Mesny F."/>
            <person name="Miyauchi S."/>
            <person name="Thiergart T."/>
            <person name="Pickel B."/>
            <person name="Atanasova L."/>
            <person name="Karlsson M."/>
            <person name="Huettel B."/>
            <person name="Barry K.W."/>
            <person name="Haridas S."/>
            <person name="Chen C."/>
            <person name="Bauer D."/>
            <person name="Andreopoulos W."/>
            <person name="Pangilinan J."/>
            <person name="LaButti K."/>
            <person name="Riley R."/>
            <person name="Lipzen A."/>
            <person name="Clum A."/>
            <person name="Drula E."/>
            <person name="Henrissat B."/>
            <person name="Kohler A."/>
            <person name="Grigoriev I.V."/>
            <person name="Martin F.M."/>
            <person name="Hacquard S."/>
        </authorList>
    </citation>
    <scope>NUCLEOTIDE SEQUENCE</scope>
    <source>
        <strain evidence="6">FSSC 5 MPI-SDFR-AT-0091</strain>
    </source>
</reference>
<dbReference type="Gene3D" id="3.40.50.10810">
    <property type="entry name" value="Tandem AAA-ATPase domain"/>
    <property type="match status" value="1"/>
</dbReference>